<keyword evidence="7" id="KW-1185">Reference proteome</keyword>
<dbReference type="PRINTS" id="PR00080">
    <property type="entry name" value="SDRFAMILY"/>
</dbReference>
<dbReference type="Gene3D" id="3.40.50.720">
    <property type="entry name" value="NAD(P)-binding Rossmann-like Domain"/>
    <property type="match status" value="1"/>
</dbReference>
<evidence type="ECO:0000256" key="5">
    <source>
        <dbReference type="RuleBase" id="RU000363"/>
    </source>
</evidence>
<dbReference type="InterPro" id="IPR002347">
    <property type="entry name" value="SDR_fam"/>
</dbReference>
<protein>
    <recommendedName>
        <fullName evidence="2">3-oxoacyl-[acyl-carrier-protein] reductase</fullName>
        <ecNumber evidence="2">1.1.1.100</ecNumber>
    </recommendedName>
</protein>
<dbReference type="EMBL" id="OZ037948">
    <property type="protein sequence ID" value="CAL1708775.1"/>
    <property type="molecule type" value="Genomic_DNA"/>
</dbReference>
<keyword evidence="3" id="KW-0521">NADP</keyword>
<dbReference type="PROSITE" id="PS00061">
    <property type="entry name" value="ADH_SHORT"/>
    <property type="match status" value="1"/>
</dbReference>
<reference evidence="7" key="1">
    <citation type="submission" date="2024-04" db="EMBL/GenBank/DDBJ databases">
        <authorList>
            <person name="Shaw F."/>
            <person name="Minotto A."/>
        </authorList>
    </citation>
    <scope>NUCLEOTIDE SEQUENCE [LARGE SCALE GENOMIC DNA]</scope>
</reference>
<dbReference type="InterPro" id="IPR020904">
    <property type="entry name" value="Sc_DH/Rdtase_CS"/>
</dbReference>
<organism evidence="6 7">
    <name type="scientific">Somion occarium</name>
    <dbReference type="NCBI Taxonomy" id="3059160"/>
    <lineage>
        <taxon>Eukaryota</taxon>
        <taxon>Fungi</taxon>
        <taxon>Dikarya</taxon>
        <taxon>Basidiomycota</taxon>
        <taxon>Agaricomycotina</taxon>
        <taxon>Agaricomycetes</taxon>
        <taxon>Polyporales</taxon>
        <taxon>Cerrenaceae</taxon>
        <taxon>Somion</taxon>
    </lineage>
</organism>
<evidence type="ECO:0000256" key="1">
    <source>
        <dbReference type="ARBA" id="ARBA00006484"/>
    </source>
</evidence>
<dbReference type="Pfam" id="PF00106">
    <property type="entry name" value="adh_short"/>
    <property type="match status" value="1"/>
</dbReference>
<dbReference type="PANTHER" id="PTHR42879:SF2">
    <property type="entry name" value="3-OXOACYL-[ACYL-CARRIER-PROTEIN] REDUCTASE FABG"/>
    <property type="match status" value="1"/>
</dbReference>
<evidence type="ECO:0000256" key="2">
    <source>
        <dbReference type="ARBA" id="ARBA00012948"/>
    </source>
</evidence>
<dbReference type="PRINTS" id="PR00081">
    <property type="entry name" value="GDHRDH"/>
</dbReference>
<sequence length="257" mass="27664">MSTATRVAFITGAAQGIGEAIALRLADDNIDVALFDLKEKEPLLKNVVKQIEAKGRKAIYFVGDVTQEQDVKTSIDRTVETLGGLDIMVANAGITIFKPFVESDIEDYRRIMDINVLGVVNCFKYAAIQLIKQGRGGRIIGACSGAGKRGINNMSLYSASKFAVRGLTQATSLELRSHKITVNSYAPGFILTPMLAHPDDDKFGGHGSVAKMAAKMDPDYEGAQPSVVAELVAYLIKPEAHFVNGQVINIDGGLLFD</sequence>
<dbReference type="InterPro" id="IPR050259">
    <property type="entry name" value="SDR"/>
</dbReference>
<dbReference type="EC" id="1.1.1.100" evidence="2"/>
<dbReference type="SUPFAM" id="SSF51735">
    <property type="entry name" value="NAD(P)-binding Rossmann-fold domains"/>
    <property type="match status" value="1"/>
</dbReference>
<comment type="catalytic activity">
    <reaction evidence="4">
        <text>a (3R)-hydroxyacyl-[ACP] + NADP(+) = a 3-oxoacyl-[ACP] + NADPH + H(+)</text>
        <dbReference type="Rhea" id="RHEA:17397"/>
        <dbReference type="Rhea" id="RHEA-COMP:9916"/>
        <dbReference type="Rhea" id="RHEA-COMP:9945"/>
        <dbReference type="ChEBI" id="CHEBI:15378"/>
        <dbReference type="ChEBI" id="CHEBI:57783"/>
        <dbReference type="ChEBI" id="CHEBI:58349"/>
        <dbReference type="ChEBI" id="CHEBI:78776"/>
        <dbReference type="ChEBI" id="CHEBI:78827"/>
        <dbReference type="EC" id="1.1.1.100"/>
    </reaction>
</comment>
<accession>A0ABP1DLQ4</accession>
<dbReference type="PANTHER" id="PTHR42879">
    <property type="entry name" value="3-OXOACYL-(ACYL-CARRIER-PROTEIN) REDUCTASE"/>
    <property type="match status" value="1"/>
</dbReference>
<evidence type="ECO:0000256" key="4">
    <source>
        <dbReference type="ARBA" id="ARBA00048508"/>
    </source>
</evidence>
<evidence type="ECO:0000256" key="3">
    <source>
        <dbReference type="ARBA" id="ARBA00022857"/>
    </source>
</evidence>
<evidence type="ECO:0000313" key="6">
    <source>
        <dbReference type="EMBL" id="CAL1708775.1"/>
    </source>
</evidence>
<comment type="similarity">
    <text evidence="1 5">Belongs to the short-chain dehydrogenases/reductases (SDR) family.</text>
</comment>
<gene>
    <name evidence="6" type="ORF">GFSPODELE1_LOCUS7022</name>
</gene>
<proteinExistence type="inferred from homology"/>
<evidence type="ECO:0000313" key="7">
    <source>
        <dbReference type="Proteomes" id="UP001497453"/>
    </source>
</evidence>
<dbReference type="Proteomes" id="UP001497453">
    <property type="component" value="Chromosome 5"/>
</dbReference>
<dbReference type="InterPro" id="IPR036291">
    <property type="entry name" value="NAD(P)-bd_dom_sf"/>
</dbReference>
<name>A0ABP1DLQ4_9APHY</name>